<feature type="coiled-coil region" evidence="1">
    <location>
        <begin position="4"/>
        <end position="34"/>
    </location>
</feature>
<keyword evidence="2" id="KW-0472">Membrane</keyword>
<name>A0AA86Y618_STREE</name>
<accession>A0AA86Y618</accession>
<evidence type="ECO:0000313" key="4">
    <source>
        <dbReference type="Proteomes" id="UP000040910"/>
    </source>
</evidence>
<proteinExistence type="predicted"/>
<feature type="transmembrane region" description="Helical" evidence="2">
    <location>
        <begin position="69"/>
        <end position="89"/>
    </location>
</feature>
<evidence type="ECO:0000313" key="3">
    <source>
        <dbReference type="EMBL" id="CIV01647.1"/>
    </source>
</evidence>
<keyword evidence="1" id="KW-0175">Coiled coil</keyword>
<keyword evidence="2" id="KW-0812">Transmembrane</keyword>
<comment type="caution">
    <text evidence="3">The sequence shown here is derived from an EMBL/GenBank/DDBJ whole genome shotgun (WGS) entry which is preliminary data.</text>
</comment>
<organism evidence="3 4">
    <name type="scientific">Streptococcus pneumoniae</name>
    <dbReference type="NCBI Taxonomy" id="1313"/>
    <lineage>
        <taxon>Bacteria</taxon>
        <taxon>Bacillati</taxon>
        <taxon>Bacillota</taxon>
        <taxon>Bacilli</taxon>
        <taxon>Lactobacillales</taxon>
        <taxon>Streptococcaceae</taxon>
        <taxon>Streptococcus</taxon>
    </lineage>
</organism>
<evidence type="ECO:0000256" key="2">
    <source>
        <dbReference type="SAM" id="Phobius"/>
    </source>
</evidence>
<evidence type="ECO:0000256" key="1">
    <source>
        <dbReference type="SAM" id="Coils"/>
    </source>
</evidence>
<reference evidence="3 4" key="1">
    <citation type="submission" date="2015-03" db="EMBL/GenBank/DDBJ databases">
        <authorList>
            <consortium name="Pathogen Informatics"/>
            <person name="Murphy D."/>
        </authorList>
    </citation>
    <scope>NUCLEOTIDE SEQUENCE [LARGE SCALE GENOMIC DNA]</scope>
    <source>
        <strain evidence="4">type strain: N</strain>
    </source>
</reference>
<keyword evidence="2" id="KW-1133">Transmembrane helix</keyword>
<sequence length="90" mass="10863">MTYLDQLKQRRNELVKENKRMDDLIKEKKKSLRKVKFRLTINRLFHFLARLILGTIIICLPIFMFNSMYISPIILIVIFLLLFVCIYILS</sequence>
<gene>
    <name evidence="3" type="ORF">ERS019316_00061</name>
</gene>
<dbReference type="Proteomes" id="UP000040910">
    <property type="component" value="Unassembled WGS sequence"/>
</dbReference>
<feature type="transmembrane region" description="Helical" evidence="2">
    <location>
        <begin position="44"/>
        <end position="63"/>
    </location>
</feature>
<protein>
    <submittedName>
        <fullName evidence="3">Uncharacterized protein</fullName>
    </submittedName>
</protein>
<dbReference type="AlphaFoldDB" id="A0AA86Y618"/>
<dbReference type="EMBL" id="CKLF01000001">
    <property type="protein sequence ID" value="CIV01647.1"/>
    <property type="molecule type" value="Genomic_DNA"/>
</dbReference>